<sequence length="441" mass="48865">MPKNWKEGSSAQPNYALPNTPLPKIPSTSKRRPPLPANTAGDDLIQQLSSCRISAESSGLPAESSQTVKSSNKNKRRSQQKSFSEASQQCSECPQTVTQCLPNTQPRRVHHLKNANNCTTSGRSKKKKSKNASNKNQKPLSPLDCSKKLDSPFVRGLEEFITVDSPSSKHSVNLGRARAHSEGHITKIGRQRDTPKRKTPSRLKRCILSERAVRKAKRSQSLPATKSTNKLDSPKLSNSDVYKTPIKSCKSLLQMQCNLILELITQLAVFQDRAYVVNADSPFHRKRGRRFVCGFREVIKHLKLKHMRIIIIASDLEGKAIDFIYKNKVGTTEQEDKSNVGLSALEELLCEIQKLAEEYKPPVPIFVAHTRRALAHMCHKPTAVSIVGIINTNGAYEIEKKLLEMGSVVNFGLSGGSVQTGDNNCSLDDSIATNTDESFLL</sequence>
<feature type="domain" description="Ribosomal protein eL8/eL30/eS12/Gadd45" evidence="2">
    <location>
        <begin position="286"/>
        <end position="394"/>
    </location>
</feature>
<feature type="compositionally biased region" description="Polar residues" evidence="1">
    <location>
        <begin position="46"/>
        <end position="71"/>
    </location>
</feature>
<reference evidence="3" key="1">
    <citation type="submission" date="2022-06" db="EMBL/GenBank/DDBJ databases">
        <authorList>
            <person name="Berger JAMES D."/>
            <person name="Berger JAMES D."/>
        </authorList>
    </citation>
    <scope>NUCLEOTIDE SEQUENCE [LARGE SCALE GENOMIC DNA]</scope>
</reference>
<feature type="region of interest" description="Disordered" evidence="1">
    <location>
        <begin position="214"/>
        <end position="237"/>
    </location>
</feature>
<accession>A0AA85JX72</accession>
<organism evidence="3 4">
    <name type="scientific">Trichobilharzia regenti</name>
    <name type="common">Nasal bird schistosome</name>
    <dbReference type="NCBI Taxonomy" id="157069"/>
    <lineage>
        <taxon>Eukaryota</taxon>
        <taxon>Metazoa</taxon>
        <taxon>Spiralia</taxon>
        <taxon>Lophotrochozoa</taxon>
        <taxon>Platyhelminthes</taxon>
        <taxon>Trematoda</taxon>
        <taxon>Digenea</taxon>
        <taxon>Strigeidida</taxon>
        <taxon>Schistosomatoidea</taxon>
        <taxon>Schistosomatidae</taxon>
        <taxon>Trichobilharzia</taxon>
    </lineage>
</organism>
<dbReference type="GO" id="GO:0005739">
    <property type="term" value="C:mitochondrion"/>
    <property type="evidence" value="ECO:0007669"/>
    <property type="project" value="TreeGrafter"/>
</dbReference>
<dbReference type="SUPFAM" id="SSF55315">
    <property type="entry name" value="L30e-like"/>
    <property type="match status" value="1"/>
</dbReference>
<evidence type="ECO:0000313" key="3">
    <source>
        <dbReference type="Proteomes" id="UP000050795"/>
    </source>
</evidence>
<name>A0AA85JX72_TRIRE</name>
<dbReference type="Pfam" id="PF01248">
    <property type="entry name" value="Ribosomal_L7Ae"/>
    <property type="match status" value="1"/>
</dbReference>
<dbReference type="GO" id="GO:0003730">
    <property type="term" value="F:mRNA 3'-UTR binding"/>
    <property type="evidence" value="ECO:0007669"/>
    <property type="project" value="TreeGrafter"/>
</dbReference>
<dbReference type="PANTHER" id="PTHR13284:SF4">
    <property type="entry name" value="C2H2-TYPE DOMAIN-CONTAINING PROTEIN"/>
    <property type="match status" value="1"/>
</dbReference>
<keyword evidence="3" id="KW-1185">Reference proteome</keyword>
<dbReference type="Proteomes" id="UP000050795">
    <property type="component" value="Unassembled WGS sequence"/>
</dbReference>
<evidence type="ECO:0000259" key="2">
    <source>
        <dbReference type="Pfam" id="PF01248"/>
    </source>
</evidence>
<feature type="region of interest" description="Disordered" evidence="1">
    <location>
        <begin position="104"/>
        <end position="147"/>
    </location>
</feature>
<dbReference type="PANTHER" id="PTHR13284">
    <property type="entry name" value="GH01354P"/>
    <property type="match status" value="1"/>
</dbReference>
<dbReference type="InterPro" id="IPR004038">
    <property type="entry name" value="Ribosomal_eL8/eL30/eS12/Gad45"/>
</dbReference>
<dbReference type="GO" id="GO:1990904">
    <property type="term" value="C:ribonucleoprotein complex"/>
    <property type="evidence" value="ECO:0007669"/>
    <property type="project" value="TreeGrafter"/>
</dbReference>
<feature type="region of interest" description="Disordered" evidence="1">
    <location>
        <begin position="1"/>
        <end position="88"/>
    </location>
</feature>
<dbReference type="GO" id="GO:0035368">
    <property type="term" value="F:selenocysteine insertion sequence binding"/>
    <property type="evidence" value="ECO:0007669"/>
    <property type="project" value="InterPro"/>
</dbReference>
<evidence type="ECO:0000313" key="4">
    <source>
        <dbReference type="WBParaSite" id="TREG1_56870.1"/>
    </source>
</evidence>
<dbReference type="WBParaSite" id="TREG1_56870.1">
    <property type="protein sequence ID" value="TREG1_56870.1"/>
    <property type="gene ID" value="TREG1_56870"/>
</dbReference>
<reference evidence="4" key="2">
    <citation type="submission" date="2023-11" db="UniProtKB">
        <authorList>
            <consortium name="WormBaseParasite"/>
        </authorList>
    </citation>
    <scope>IDENTIFICATION</scope>
</reference>
<evidence type="ECO:0000256" key="1">
    <source>
        <dbReference type="SAM" id="MobiDB-lite"/>
    </source>
</evidence>
<feature type="compositionally biased region" description="Polar residues" evidence="1">
    <location>
        <begin position="219"/>
        <end position="237"/>
    </location>
</feature>
<dbReference type="InterPro" id="IPR040051">
    <property type="entry name" value="SECISBP2"/>
</dbReference>
<proteinExistence type="predicted"/>
<dbReference type="AlphaFoldDB" id="A0AA85JX72"/>
<dbReference type="Gene3D" id="3.30.1330.30">
    <property type="match status" value="1"/>
</dbReference>
<protein>
    <recommendedName>
        <fullName evidence="2">Ribosomal protein eL8/eL30/eS12/Gadd45 domain-containing protein</fullName>
    </recommendedName>
</protein>
<dbReference type="GO" id="GO:0043021">
    <property type="term" value="F:ribonucleoprotein complex binding"/>
    <property type="evidence" value="ECO:0007669"/>
    <property type="project" value="TreeGrafter"/>
</dbReference>
<dbReference type="InterPro" id="IPR029064">
    <property type="entry name" value="Ribosomal_eL30-like_sf"/>
</dbReference>